<evidence type="ECO:0000256" key="1">
    <source>
        <dbReference type="SAM" id="MobiDB-lite"/>
    </source>
</evidence>
<keyword evidence="3" id="KW-1185">Reference proteome</keyword>
<evidence type="ECO:0000313" key="2">
    <source>
        <dbReference type="EMBL" id="CAG8445111.1"/>
    </source>
</evidence>
<accession>A0A9N8V755</accession>
<dbReference type="EMBL" id="CAJVPY010000026">
    <property type="protein sequence ID" value="CAG8445111.1"/>
    <property type="molecule type" value="Genomic_DNA"/>
</dbReference>
<dbReference type="Proteomes" id="UP000789405">
    <property type="component" value="Unassembled WGS sequence"/>
</dbReference>
<name>A0A9N8V755_9GLOM</name>
<feature type="region of interest" description="Disordered" evidence="1">
    <location>
        <begin position="101"/>
        <end position="127"/>
    </location>
</feature>
<evidence type="ECO:0000313" key="3">
    <source>
        <dbReference type="Proteomes" id="UP000789405"/>
    </source>
</evidence>
<reference evidence="2" key="1">
    <citation type="submission" date="2021-06" db="EMBL/GenBank/DDBJ databases">
        <authorList>
            <person name="Kallberg Y."/>
            <person name="Tangrot J."/>
            <person name="Rosling A."/>
        </authorList>
    </citation>
    <scope>NUCLEOTIDE SEQUENCE</scope>
    <source>
        <strain evidence="2">MA453B</strain>
    </source>
</reference>
<proteinExistence type="predicted"/>
<sequence length="192" mass="20534">MAMCIKNDGSVAVAIGDGSSGQFTAIQIAISQQCPGVTNVSLCYVDCKGSYGGSGAYWSWKQCNLQSGAYVCDGTVLYVCILGKDPNYPFNVSPTPPTPTYSPVVQSNFNPPQSNPQSNTSQSNNCSSGSTCINNNYNRSQANKIDVKILVIEISSISNLSEEVSNPITISSPYQKILNSTSMRHKIKNPLT</sequence>
<dbReference type="OrthoDB" id="2470086at2759"/>
<dbReference type="AlphaFoldDB" id="A0A9N8V755"/>
<gene>
    <name evidence="2" type="ORF">DERYTH_LOCUS142</name>
</gene>
<protein>
    <submittedName>
        <fullName evidence="2">7774_t:CDS:1</fullName>
    </submittedName>
</protein>
<comment type="caution">
    <text evidence="2">The sequence shown here is derived from an EMBL/GenBank/DDBJ whole genome shotgun (WGS) entry which is preliminary data.</text>
</comment>
<organism evidence="2 3">
    <name type="scientific">Dentiscutata erythropus</name>
    <dbReference type="NCBI Taxonomy" id="1348616"/>
    <lineage>
        <taxon>Eukaryota</taxon>
        <taxon>Fungi</taxon>
        <taxon>Fungi incertae sedis</taxon>
        <taxon>Mucoromycota</taxon>
        <taxon>Glomeromycotina</taxon>
        <taxon>Glomeromycetes</taxon>
        <taxon>Diversisporales</taxon>
        <taxon>Gigasporaceae</taxon>
        <taxon>Dentiscutata</taxon>
    </lineage>
</organism>